<dbReference type="Proteomes" id="UP000749559">
    <property type="component" value="Unassembled WGS sequence"/>
</dbReference>
<dbReference type="PANTHER" id="PTHR10882:SF0">
    <property type="entry name" value="DIPHTHINE METHYL ESTER SYNTHASE"/>
    <property type="match status" value="1"/>
</dbReference>
<dbReference type="GO" id="GO:0008168">
    <property type="term" value="F:methyltransferase activity"/>
    <property type="evidence" value="ECO:0007669"/>
    <property type="project" value="InterPro"/>
</dbReference>
<dbReference type="Gene3D" id="3.30.950.10">
    <property type="entry name" value="Methyltransferase, Cobalt-precorrin-4 Transmethylase, Domain 2"/>
    <property type="match status" value="1"/>
</dbReference>
<dbReference type="InterPro" id="IPR014776">
    <property type="entry name" value="4pyrrole_Mease_sub2"/>
</dbReference>
<dbReference type="SUPFAM" id="SSF53790">
    <property type="entry name" value="Tetrapyrrole methylase"/>
    <property type="match status" value="1"/>
</dbReference>
<accession>A0A8S4NNR0</accession>
<protein>
    <recommendedName>
        <fullName evidence="3">Diphthine synthase</fullName>
    </recommendedName>
</protein>
<reference evidence="1" key="1">
    <citation type="submission" date="2022-03" db="EMBL/GenBank/DDBJ databases">
        <authorList>
            <person name="Martin C."/>
        </authorList>
    </citation>
    <scope>NUCLEOTIDE SEQUENCE</scope>
</reference>
<dbReference type="InterPro" id="IPR004551">
    <property type="entry name" value="Dphthn_synthase"/>
</dbReference>
<dbReference type="OrthoDB" id="2516at2759"/>
<evidence type="ECO:0008006" key="3">
    <source>
        <dbReference type="Google" id="ProtNLM"/>
    </source>
</evidence>
<comment type="caution">
    <text evidence="1">The sequence shown here is derived from an EMBL/GenBank/DDBJ whole genome shotgun (WGS) entry which is preliminary data.</text>
</comment>
<dbReference type="PANTHER" id="PTHR10882">
    <property type="entry name" value="DIPHTHINE SYNTHASE"/>
    <property type="match status" value="1"/>
</dbReference>
<keyword evidence="2" id="KW-1185">Reference proteome</keyword>
<dbReference type="EMBL" id="CAIIXF020000005">
    <property type="protein sequence ID" value="CAH1782848.1"/>
    <property type="molecule type" value="Genomic_DNA"/>
</dbReference>
<organism evidence="1 2">
    <name type="scientific">Owenia fusiformis</name>
    <name type="common">Polychaete worm</name>
    <dbReference type="NCBI Taxonomy" id="6347"/>
    <lineage>
        <taxon>Eukaryota</taxon>
        <taxon>Metazoa</taxon>
        <taxon>Spiralia</taxon>
        <taxon>Lophotrochozoa</taxon>
        <taxon>Annelida</taxon>
        <taxon>Polychaeta</taxon>
        <taxon>Sedentaria</taxon>
        <taxon>Canalipalpata</taxon>
        <taxon>Sabellida</taxon>
        <taxon>Oweniida</taxon>
        <taxon>Oweniidae</taxon>
        <taxon>Owenia</taxon>
    </lineage>
</organism>
<feature type="non-terminal residue" evidence="1">
    <location>
        <position position="1"/>
    </location>
</feature>
<dbReference type="AlphaFoldDB" id="A0A8S4NNR0"/>
<evidence type="ECO:0000313" key="2">
    <source>
        <dbReference type="Proteomes" id="UP000749559"/>
    </source>
</evidence>
<gene>
    <name evidence="1" type="ORF">OFUS_LOCUS9252</name>
</gene>
<proteinExistence type="predicted"/>
<sequence length="137" mass="15314">VANQEKGWHTLCLLDIKVKEQSIENLMRGRKIYEPPRYMSVSQAAEQLLEIVENKQKSGDNSATFNKDTLCVGLARIGSETQVIKCGTLEELTKTDLGPPLHSLIITGKTHPLELDMLKLFAVNKDTIELAQSKVEH</sequence>
<name>A0A8S4NNR0_OWEFU</name>
<dbReference type="GO" id="GO:0017183">
    <property type="term" value="P:protein histidyl modification to diphthamide"/>
    <property type="evidence" value="ECO:0007669"/>
    <property type="project" value="InterPro"/>
</dbReference>
<dbReference type="InterPro" id="IPR035996">
    <property type="entry name" value="4pyrrol_Methylase_sf"/>
</dbReference>
<evidence type="ECO:0000313" key="1">
    <source>
        <dbReference type="EMBL" id="CAH1782848.1"/>
    </source>
</evidence>